<sequence>MACPQFLSRDMLNLVMDSLLKARSHQQLCLFMGNRPPVKLVILHQRKQATGKHTSRSHYGFGWLCTTSLMVHSYAVGGIAQPRLEVVRVVDSSSGRLWVSEQGFSKELDSVQVFFIGKFAFDMLGCSLDSVIVRQLLNLLCVLCNVERIDNVLVSFCVFDILFLKG</sequence>
<keyword evidence="2" id="KW-1185">Reference proteome</keyword>
<gene>
    <name evidence="1" type="ORF">A4U43_C05F29120</name>
</gene>
<reference evidence="2" key="1">
    <citation type="journal article" date="2017" name="Nat. Commun.">
        <title>The asparagus genome sheds light on the origin and evolution of a young Y chromosome.</title>
        <authorList>
            <person name="Harkess A."/>
            <person name="Zhou J."/>
            <person name="Xu C."/>
            <person name="Bowers J.E."/>
            <person name="Van der Hulst R."/>
            <person name="Ayyampalayam S."/>
            <person name="Mercati F."/>
            <person name="Riccardi P."/>
            <person name="McKain M.R."/>
            <person name="Kakrana A."/>
            <person name="Tang H."/>
            <person name="Ray J."/>
            <person name="Groenendijk J."/>
            <person name="Arikit S."/>
            <person name="Mathioni S.M."/>
            <person name="Nakano M."/>
            <person name="Shan H."/>
            <person name="Telgmann-Rauber A."/>
            <person name="Kanno A."/>
            <person name="Yue Z."/>
            <person name="Chen H."/>
            <person name="Li W."/>
            <person name="Chen Y."/>
            <person name="Xu X."/>
            <person name="Zhang Y."/>
            <person name="Luo S."/>
            <person name="Chen H."/>
            <person name="Gao J."/>
            <person name="Mao Z."/>
            <person name="Pires J.C."/>
            <person name="Luo M."/>
            <person name="Kudrna D."/>
            <person name="Wing R.A."/>
            <person name="Meyers B.C."/>
            <person name="Yi K."/>
            <person name="Kong H."/>
            <person name="Lavrijsen P."/>
            <person name="Sunseri F."/>
            <person name="Falavigna A."/>
            <person name="Ye Y."/>
            <person name="Leebens-Mack J.H."/>
            <person name="Chen G."/>
        </authorList>
    </citation>
    <scope>NUCLEOTIDE SEQUENCE [LARGE SCALE GENOMIC DNA]</scope>
    <source>
        <strain evidence="2">cv. DH0086</strain>
    </source>
</reference>
<evidence type="ECO:0000313" key="2">
    <source>
        <dbReference type="Proteomes" id="UP000243459"/>
    </source>
</evidence>
<name>A0A5P1EVE3_ASPOF</name>
<dbReference type="EMBL" id="CM007385">
    <property type="protein sequence ID" value="ONK69996.1"/>
    <property type="molecule type" value="Genomic_DNA"/>
</dbReference>
<dbReference type="Proteomes" id="UP000243459">
    <property type="component" value="Chromosome 5"/>
</dbReference>
<protein>
    <submittedName>
        <fullName evidence="1">Uncharacterized protein</fullName>
    </submittedName>
</protein>
<organism evidence="1 2">
    <name type="scientific">Asparagus officinalis</name>
    <name type="common">Garden asparagus</name>
    <dbReference type="NCBI Taxonomy" id="4686"/>
    <lineage>
        <taxon>Eukaryota</taxon>
        <taxon>Viridiplantae</taxon>
        <taxon>Streptophyta</taxon>
        <taxon>Embryophyta</taxon>
        <taxon>Tracheophyta</taxon>
        <taxon>Spermatophyta</taxon>
        <taxon>Magnoliopsida</taxon>
        <taxon>Liliopsida</taxon>
        <taxon>Asparagales</taxon>
        <taxon>Asparagaceae</taxon>
        <taxon>Asparagoideae</taxon>
        <taxon>Asparagus</taxon>
    </lineage>
</organism>
<proteinExistence type="predicted"/>
<dbReference type="AlphaFoldDB" id="A0A5P1EVE3"/>
<accession>A0A5P1EVE3</accession>
<evidence type="ECO:0000313" key="1">
    <source>
        <dbReference type="EMBL" id="ONK69996.1"/>
    </source>
</evidence>
<dbReference type="Gramene" id="ONK69996">
    <property type="protein sequence ID" value="ONK69996"/>
    <property type="gene ID" value="A4U43_C05F29120"/>
</dbReference>